<organism evidence="6 7">
    <name type="scientific">Biomphalaria pfeifferi</name>
    <name type="common">Bloodfluke planorb</name>
    <name type="synonym">Freshwater snail</name>
    <dbReference type="NCBI Taxonomy" id="112525"/>
    <lineage>
        <taxon>Eukaryota</taxon>
        <taxon>Metazoa</taxon>
        <taxon>Spiralia</taxon>
        <taxon>Lophotrochozoa</taxon>
        <taxon>Mollusca</taxon>
        <taxon>Gastropoda</taxon>
        <taxon>Heterobranchia</taxon>
        <taxon>Euthyneura</taxon>
        <taxon>Panpulmonata</taxon>
        <taxon>Hygrophila</taxon>
        <taxon>Lymnaeoidea</taxon>
        <taxon>Planorbidae</taxon>
        <taxon>Biomphalaria</taxon>
    </lineage>
</organism>
<dbReference type="InterPro" id="IPR026645">
    <property type="entry name" value="Dermatopontin"/>
</dbReference>
<comment type="similarity">
    <text evidence="2">Belongs to the dermatopontin family.</text>
</comment>
<sequence>MPTAHVNIFLLALALVHGYVNEFDRPFSFKCGENKIISHLSSVHDNRFEDRVFDIFCRSVSFTRDCAQSDYVNDFRKPINFVCPSKKFLTGIESYHKNEFEDRRFRFTCCTASESPGGCNTTSYLNEYDSEMTFSLPQGQGIRGLRSSFNRYYHDRRWRLTLCKL</sequence>
<dbReference type="AlphaFoldDB" id="A0AAD8BFY6"/>
<accession>A0AAD8BFY6</accession>
<evidence type="ECO:0000256" key="3">
    <source>
        <dbReference type="ARBA" id="ARBA00022525"/>
    </source>
</evidence>
<comment type="caution">
    <text evidence="6">The sequence shown here is derived from an EMBL/GenBank/DDBJ whole genome shotgun (WGS) entry which is preliminary data.</text>
</comment>
<dbReference type="GO" id="GO:0005615">
    <property type="term" value="C:extracellular space"/>
    <property type="evidence" value="ECO:0007669"/>
    <property type="project" value="TreeGrafter"/>
</dbReference>
<dbReference type="GO" id="GO:0030199">
    <property type="term" value="P:collagen fibril organization"/>
    <property type="evidence" value="ECO:0007669"/>
    <property type="project" value="TreeGrafter"/>
</dbReference>
<dbReference type="Proteomes" id="UP001233172">
    <property type="component" value="Unassembled WGS sequence"/>
</dbReference>
<dbReference type="PANTHER" id="PTHR15040">
    <property type="entry name" value="DERMATOPONTIN-RELATED"/>
    <property type="match status" value="1"/>
</dbReference>
<protein>
    <submittedName>
        <fullName evidence="6">Dermatopontin</fullName>
    </submittedName>
</protein>
<evidence type="ECO:0000256" key="5">
    <source>
        <dbReference type="SAM" id="SignalP"/>
    </source>
</evidence>
<evidence type="ECO:0000313" key="7">
    <source>
        <dbReference type="Proteomes" id="UP001233172"/>
    </source>
</evidence>
<dbReference type="GO" id="GO:0031012">
    <property type="term" value="C:extracellular matrix"/>
    <property type="evidence" value="ECO:0007669"/>
    <property type="project" value="TreeGrafter"/>
</dbReference>
<keyword evidence="3" id="KW-0964">Secreted</keyword>
<keyword evidence="4" id="KW-1015">Disulfide bond</keyword>
<reference evidence="6" key="2">
    <citation type="submission" date="2023-04" db="EMBL/GenBank/DDBJ databases">
        <authorList>
            <person name="Bu L."/>
            <person name="Lu L."/>
            <person name="Laidemitt M.R."/>
            <person name="Zhang S.M."/>
            <person name="Mutuku M."/>
            <person name="Mkoji G."/>
            <person name="Steinauer M."/>
            <person name="Loker E.S."/>
        </authorList>
    </citation>
    <scope>NUCLEOTIDE SEQUENCE</scope>
    <source>
        <strain evidence="6">KasaAsao</strain>
        <tissue evidence="6">Whole Snail</tissue>
    </source>
</reference>
<dbReference type="EMBL" id="JASAOG010000082">
    <property type="protein sequence ID" value="KAK0053907.1"/>
    <property type="molecule type" value="Genomic_DNA"/>
</dbReference>
<evidence type="ECO:0000313" key="6">
    <source>
        <dbReference type="EMBL" id="KAK0053907.1"/>
    </source>
</evidence>
<reference evidence="6" key="1">
    <citation type="journal article" date="2023" name="PLoS Negl. Trop. Dis.">
        <title>A genome sequence for Biomphalaria pfeifferi, the major vector snail for the human-infecting parasite Schistosoma mansoni.</title>
        <authorList>
            <person name="Bu L."/>
            <person name="Lu L."/>
            <person name="Laidemitt M.R."/>
            <person name="Zhang S.M."/>
            <person name="Mutuku M."/>
            <person name="Mkoji G."/>
            <person name="Steinauer M."/>
            <person name="Loker E.S."/>
        </authorList>
    </citation>
    <scope>NUCLEOTIDE SEQUENCE</scope>
    <source>
        <strain evidence="6">KasaAsao</strain>
    </source>
</reference>
<evidence type="ECO:0000256" key="2">
    <source>
        <dbReference type="ARBA" id="ARBA00008712"/>
    </source>
</evidence>
<comment type="subcellular location">
    <subcellularLocation>
        <location evidence="1">Secreted</location>
    </subcellularLocation>
</comment>
<feature type="signal peptide" evidence="5">
    <location>
        <begin position="1"/>
        <end position="18"/>
    </location>
</feature>
<evidence type="ECO:0000256" key="4">
    <source>
        <dbReference type="ARBA" id="ARBA00023157"/>
    </source>
</evidence>
<proteinExistence type="inferred from homology"/>
<keyword evidence="5" id="KW-0732">Signal</keyword>
<keyword evidence="7" id="KW-1185">Reference proteome</keyword>
<gene>
    <name evidence="6" type="ORF">Bpfe_016651</name>
</gene>
<dbReference type="Pfam" id="PF14704">
    <property type="entry name" value="DERM"/>
    <property type="match status" value="1"/>
</dbReference>
<dbReference type="PANTHER" id="PTHR15040:SF1">
    <property type="entry name" value="DERMATOPONTIN-LIKE ISOFORM X1"/>
    <property type="match status" value="1"/>
</dbReference>
<name>A0AAD8BFY6_BIOPF</name>
<feature type="chain" id="PRO_5042270127" evidence="5">
    <location>
        <begin position="19"/>
        <end position="165"/>
    </location>
</feature>
<evidence type="ECO:0000256" key="1">
    <source>
        <dbReference type="ARBA" id="ARBA00004613"/>
    </source>
</evidence>